<dbReference type="PIRSF" id="PIRSF005091">
    <property type="entry name" value="Mmb_sulf_HI1246"/>
    <property type="match status" value="1"/>
</dbReference>
<organism evidence="11 12">
    <name type="scientific">Niastella populi</name>
    <dbReference type="NCBI Taxonomy" id="550983"/>
    <lineage>
        <taxon>Bacteria</taxon>
        <taxon>Pseudomonadati</taxon>
        <taxon>Bacteroidota</taxon>
        <taxon>Chitinophagia</taxon>
        <taxon>Chitinophagales</taxon>
        <taxon>Chitinophagaceae</taxon>
        <taxon>Niastella</taxon>
    </lineage>
</organism>
<evidence type="ECO:0000313" key="11">
    <source>
        <dbReference type="EMBL" id="OQP59319.1"/>
    </source>
</evidence>
<feature type="binding site" evidence="8">
    <location>
        <position position="477"/>
    </location>
    <ligand>
        <name>Mn(2+)</name>
        <dbReference type="ChEBI" id="CHEBI:29035"/>
    </ligand>
</feature>
<keyword evidence="7" id="KW-0464">Manganese</keyword>
<feature type="binding site" evidence="7">
    <location>
        <position position="421"/>
    </location>
    <ligand>
        <name>substrate</name>
    </ligand>
</feature>
<proteinExistence type="predicted"/>
<evidence type="ECO:0000256" key="8">
    <source>
        <dbReference type="PIRSR" id="PIRSR005091-3"/>
    </source>
</evidence>
<keyword evidence="12" id="KW-1185">Reference proteome</keyword>
<gene>
    <name evidence="11" type="ORF">A4R26_21100</name>
</gene>
<feature type="transmembrane region" description="Helical" evidence="9">
    <location>
        <begin position="48"/>
        <end position="68"/>
    </location>
</feature>
<feature type="domain" description="Sulfatase N-terminal" evidence="10">
    <location>
        <begin position="257"/>
        <end position="527"/>
    </location>
</feature>
<dbReference type="GO" id="GO:0046872">
    <property type="term" value="F:metal ion binding"/>
    <property type="evidence" value="ECO:0007669"/>
    <property type="project" value="UniProtKB-KW"/>
</dbReference>
<evidence type="ECO:0000256" key="9">
    <source>
        <dbReference type="SAM" id="Phobius"/>
    </source>
</evidence>
<keyword evidence="4 9" id="KW-1133">Transmembrane helix</keyword>
<keyword evidence="3 9" id="KW-0812">Transmembrane</keyword>
<dbReference type="InterPro" id="IPR050448">
    <property type="entry name" value="OpgB/LTA_synthase_biosynth"/>
</dbReference>
<evidence type="ECO:0000256" key="5">
    <source>
        <dbReference type="ARBA" id="ARBA00023136"/>
    </source>
</evidence>
<dbReference type="InterPro" id="IPR000917">
    <property type="entry name" value="Sulfatase_N"/>
</dbReference>
<feature type="transmembrane region" description="Helical" evidence="9">
    <location>
        <begin position="167"/>
        <end position="187"/>
    </location>
</feature>
<reference evidence="12" key="1">
    <citation type="submission" date="2016-04" db="EMBL/GenBank/DDBJ databases">
        <authorList>
            <person name="Chen L."/>
            <person name="Zhuang W."/>
            <person name="Wang G."/>
        </authorList>
    </citation>
    <scope>NUCLEOTIDE SEQUENCE [LARGE SCALE GENOMIC DNA]</scope>
    <source>
        <strain evidence="12">208</strain>
    </source>
</reference>
<evidence type="ECO:0000256" key="1">
    <source>
        <dbReference type="ARBA" id="ARBA00004651"/>
    </source>
</evidence>
<keyword evidence="2" id="KW-1003">Cell membrane</keyword>
<dbReference type="PANTHER" id="PTHR47371:SF3">
    <property type="entry name" value="PHOSPHOGLYCEROL TRANSFERASE I"/>
    <property type="match status" value="1"/>
</dbReference>
<dbReference type="Gene3D" id="3.40.720.10">
    <property type="entry name" value="Alkaline Phosphatase, subunit A"/>
    <property type="match status" value="1"/>
</dbReference>
<accession>A0A1V9FLU2</accession>
<comment type="subcellular location">
    <subcellularLocation>
        <location evidence="1">Cell membrane</location>
        <topology evidence="1">Multi-pass membrane protein</topology>
    </subcellularLocation>
</comment>
<dbReference type="InterPro" id="IPR012160">
    <property type="entry name" value="LtaS-like"/>
</dbReference>
<feature type="transmembrane region" description="Helical" evidence="9">
    <location>
        <begin position="7"/>
        <end position="28"/>
    </location>
</feature>
<sequence>MFRKVKLVCVLFICLLGIYTLLRLLFYFMHFRAEPVQHNLPGVFYWGMRLDFTALFYINLPFCIYYFFIDGLLRENARTIISILLLLLCNIPFLAINFIDLGYFSFNNRRSTIDLLFVAADSFQAMGAFSKDYWYLFILFAVTVFLLVVIVKAIFKKSTIDTNIAWYKRYIPAVSILFIFAFVARGAGGRPIMPSTPLLYFDATWQPLASNSTITFLYSLKHRPTQLEIKKYYTAQALDSFFTIKRQYLHAKPFQRRNVVVVMLESFCREYLDVESVYHADTPFLDSIISQSTWCSNAYANGFTSNQGIVSILGSMPPLLEEPYYKSIYSNNRIRGLGAILKEQGYSTHFFYGAEPDHFGFGKFCKVIGIDNQHTREDFNDERYFDGNWGIYDHRFLPFAGSILEKQKEPFLAVLFNISSHPPFTLPPDVKDRFNKHAQKPYQRSAAYVDYSLRLFFDKIKNTDWFRNTLFVFCADHSLITAIKKPVTITTATRIPIFWFEPANPVHREISKTVQQLDIVPTILDRLSYSEPFMSFGRSVNDTINQPAVCKYAGLQMIDSSFVFRFNPELNEPVCMFDTRKDPALTNNLLNMPEYSTFEKRMLLFGKAFIQRYNNALIQNQLYIK</sequence>
<dbReference type="CDD" id="cd16015">
    <property type="entry name" value="LTA_synthase"/>
    <property type="match status" value="1"/>
</dbReference>
<evidence type="ECO:0000259" key="10">
    <source>
        <dbReference type="Pfam" id="PF00884"/>
    </source>
</evidence>
<feature type="transmembrane region" description="Helical" evidence="9">
    <location>
        <begin position="80"/>
        <end position="99"/>
    </location>
</feature>
<name>A0A1V9FLU2_9BACT</name>
<keyword evidence="5 9" id="KW-0472">Membrane</keyword>
<dbReference type="OrthoDB" id="9777768at2"/>
<feature type="binding site" evidence="8">
    <location>
        <position position="476"/>
    </location>
    <ligand>
        <name>Mn(2+)</name>
        <dbReference type="ChEBI" id="CHEBI:29035"/>
    </ligand>
</feature>
<evidence type="ECO:0000256" key="2">
    <source>
        <dbReference type="ARBA" id="ARBA00022475"/>
    </source>
</evidence>
<evidence type="ECO:0000256" key="6">
    <source>
        <dbReference type="PIRSR" id="PIRSR005091-1"/>
    </source>
</evidence>
<evidence type="ECO:0000313" key="12">
    <source>
        <dbReference type="Proteomes" id="UP000192276"/>
    </source>
</evidence>
<evidence type="ECO:0000256" key="4">
    <source>
        <dbReference type="ARBA" id="ARBA00022989"/>
    </source>
</evidence>
<dbReference type="Proteomes" id="UP000192276">
    <property type="component" value="Unassembled WGS sequence"/>
</dbReference>
<feature type="active site" evidence="6">
    <location>
        <position position="305"/>
    </location>
</feature>
<feature type="binding site" evidence="8">
    <location>
        <position position="265"/>
    </location>
    <ligand>
        <name>Mn(2+)</name>
        <dbReference type="ChEBI" id="CHEBI:29035"/>
    </ligand>
</feature>
<dbReference type="PANTHER" id="PTHR47371">
    <property type="entry name" value="LIPOTEICHOIC ACID SYNTHASE"/>
    <property type="match status" value="1"/>
</dbReference>
<dbReference type="InterPro" id="IPR017850">
    <property type="entry name" value="Alkaline_phosphatase_core_sf"/>
</dbReference>
<evidence type="ECO:0000256" key="3">
    <source>
        <dbReference type="ARBA" id="ARBA00022692"/>
    </source>
</evidence>
<keyword evidence="7" id="KW-0479">Metal-binding</keyword>
<dbReference type="STRING" id="550983.A4R26_21100"/>
<evidence type="ECO:0000256" key="7">
    <source>
        <dbReference type="PIRSR" id="PIRSR005091-2"/>
    </source>
</evidence>
<protein>
    <recommendedName>
        <fullName evidence="10">Sulfatase N-terminal domain-containing protein</fullName>
    </recommendedName>
</protein>
<dbReference type="Pfam" id="PF00884">
    <property type="entry name" value="Sulfatase"/>
    <property type="match status" value="1"/>
</dbReference>
<dbReference type="SUPFAM" id="SSF53649">
    <property type="entry name" value="Alkaline phosphatase-like"/>
    <property type="match status" value="1"/>
</dbReference>
<dbReference type="EMBL" id="LWBP01000178">
    <property type="protein sequence ID" value="OQP59319.1"/>
    <property type="molecule type" value="Genomic_DNA"/>
</dbReference>
<dbReference type="AlphaFoldDB" id="A0A1V9FLU2"/>
<comment type="caution">
    <text evidence="11">The sequence shown here is derived from an EMBL/GenBank/DDBJ whole genome shotgun (WGS) entry which is preliminary data.</text>
</comment>
<dbReference type="GO" id="GO:0005886">
    <property type="term" value="C:plasma membrane"/>
    <property type="evidence" value="ECO:0007669"/>
    <property type="project" value="UniProtKB-SubCell"/>
</dbReference>
<feature type="transmembrane region" description="Helical" evidence="9">
    <location>
        <begin position="133"/>
        <end position="155"/>
    </location>
</feature>